<reference evidence="2 3" key="1">
    <citation type="journal article" date="2018" name="G3 (Bethesda)">
        <title>Phylogenetic and Phylogenomic Definition of Rhizopus Species.</title>
        <authorList>
            <person name="Gryganskyi A.P."/>
            <person name="Golan J."/>
            <person name="Dolatabadi S."/>
            <person name="Mondo S."/>
            <person name="Robb S."/>
            <person name="Idnurm A."/>
            <person name="Muszewska A."/>
            <person name="Steczkiewicz K."/>
            <person name="Masonjones S."/>
            <person name="Liao H.L."/>
            <person name="Gajdeczka M.T."/>
            <person name="Anike F."/>
            <person name="Vuek A."/>
            <person name="Anishchenko I.M."/>
            <person name="Voigt K."/>
            <person name="de Hoog G.S."/>
            <person name="Smith M.E."/>
            <person name="Heitman J."/>
            <person name="Vilgalys R."/>
            <person name="Stajich J.E."/>
        </authorList>
    </citation>
    <scope>NUCLEOTIDE SEQUENCE [LARGE SCALE GENOMIC DNA]</scope>
    <source>
        <strain evidence="2 3">LSU 92-RS-03</strain>
    </source>
</reference>
<name>A0A367JVK9_RHIST</name>
<organism evidence="2 3">
    <name type="scientific">Rhizopus stolonifer</name>
    <name type="common">Rhizopus nigricans</name>
    <dbReference type="NCBI Taxonomy" id="4846"/>
    <lineage>
        <taxon>Eukaryota</taxon>
        <taxon>Fungi</taxon>
        <taxon>Fungi incertae sedis</taxon>
        <taxon>Mucoromycota</taxon>
        <taxon>Mucoromycotina</taxon>
        <taxon>Mucoromycetes</taxon>
        <taxon>Mucorales</taxon>
        <taxon>Mucorineae</taxon>
        <taxon>Rhizopodaceae</taxon>
        <taxon>Rhizopus</taxon>
    </lineage>
</organism>
<keyword evidence="1" id="KW-0812">Transmembrane</keyword>
<dbReference type="OrthoDB" id="28975at2759"/>
<dbReference type="STRING" id="4846.A0A367JVK9"/>
<dbReference type="AlphaFoldDB" id="A0A367JVK9"/>
<keyword evidence="3" id="KW-1185">Reference proteome</keyword>
<feature type="transmembrane region" description="Helical" evidence="1">
    <location>
        <begin position="414"/>
        <end position="436"/>
    </location>
</feature>
<proteinExistence type="predicted"/>
<keyword evidence="1" id="KW-0472">Membrane</keyword>
<comment type="caution">
    <text evidence="2">The sequence shown here is derived from an EMBL/GenBank/DDBJ whole genome shotgun (WGS) entry which is preliminary data.</text>
</comment>
<evidence type="ECO:0000313" key="2">
    <source>
        <dbReference type="EMBL" id="RCH94032.1"/>
    </source>
</evidence>
<protein>
    <submittedName>
        <fullName evidence="2">Uncharacterized protein</fullName>
    </submittedName>
</protein>
<sequence>MSIQPEPNTHTVNEKDVSILVRQKKKERSDIRKSLCLETMMVEEEIQPVESPKLTTEEDLFPILEPSTALSPIASTLTINPSIKTSETQSTFDYHDSDSIFPYTNKIHDTRQRTIAEESKQWESFFDPQYTLGSFQQGIGYPIKHYFYQGKWPLDQQDIVGMTPTLRKKKFNHMMNGTPVLSSRSPSMNSTTFPDLLFPAVPSPTLPNKEELEFHIHLPQQDQSLSTSQQQIEILPCPSLSLFPKHKNVENEGLWKERLELLREIQAEGFSMEMNGTQSDPYKASGKAVRLQKQLKRTATKIKQETMVELCSNDDDEKQVHQDQFAVAMHPDTLCLPEQNEFNHEKEQEILCSARSSIDQEVFETKRKNRPSFLLFACGFLFPPLWIMGALYTPSTSIPRTAASKLIDEKWKKYSRNALFILLLLMVGVFILVATLKPHILGFRNSNENGYQADRVVFDSDDK</sequence>
<dbReference type="EMBL" id="PJQM01002613">
    <property type="protein sequence ID" value="RCH94032.1"/>
    <property type="molecule type" value="Genomic_DNA"/>
</dbReference>
<evidence type="ECO:0000256" key="1">
    <source>
        <dbReference type="SAM" id="Phobius"/>
    </source>
</evidence>
<feature type="transmembrane region" description="Helical" evidence="1">
    <location>
        <begin position="373"/>
        <end position="394"/>
    </location>
</feature>
<keyword evidence="1" id="KW-1133">Transmembrane helix</keyword>
<dbReference type="Proteomes" id="UP000253551">
    <property type="component" value="Unassembled WGS sequence"/>
</dbReference>
<evidence type="ECO:0000313" key="3">
    <source>
        <dbReference type="Proteomes" id="UP000253551"/>
    </source>
</evidence>
<accession>A0A367JVK9</accession>
<gene>
    <name evidence="2" type="ORF">CU098_004408</name>
</gene>